<dbReference type="EMBL" id="JAANCM010000003">
    <property type="protein sequence ID" value="NHT75509.1"/>
    <property type="molecule type" value="Genomic_DNA"/>
</dbReference>
<dbReference type="InterPro" id="IPR036390">
    <property type="entry name" value="WH_DNA-bd_sf"/>
</dbReference>
<dbReference type="PANTHER" id="PTHR43252:SF7">
    <property type="entry name" value="TRANSCRIPTIONAL REGULATOR YQJI"/>
    <property type="match status" value="1"/>
</dbReference>
<feature type="domain" description="Transcription regulator PadR N-terminal" evidence="2">
    <location>
        <begin position="96"/>
        <end position="164"/>
    </location>
</feature>
<dbReference type="Gene3D" id="1.10.10.10">
    <property type="entry name" value="Winged helix-like DNA-binding domain superfamily/Winged helix DNA-binding domain"/>
    <property type="match status" value="1"/>
</dbReference>
<evidence type="ECO:0000259" key="2">
    <source>
        <dbReference type="Pfam" id="PF03551"/>
    </source>
</evidence>
<organism evidence="3 4">
    <name type="scientific">Ferranicluibacter rubi</name>
    <dbReference type="NCBI Taxonomy" id="2715133"/>
    <lineage>
        <taxon>Bacteria</taxon>
        <taxon>Pseudomonadati</taxon>
        <taxon>Pseudomonadota</taxon>
        <taxon>Alphaproteobacteria</taxon>
        <taxon>Hyphomicrobiales</taxon>
        <taxon>Rhizobiaceae</taxon>
        <taxon>Ferranicluibacter</taxon>
    </lineage>
</organism>
<feature type="compositionally biased region" description="Basic and acidic residues" evidence="1">
    <location>
        <begin position="20"/>
        <end position="39"/>
    </location>
</feature>
<sequence>MTNNQQTSSPETAGILSPEPRTEIRDPAAESPAEHSHEGKHAHHGKHERHGHGHRGGPRGEHGDHGERHGRHGGHEGERRGGRHRLFDYGEFRLLLLAMIADRPSHGYELIKAVEERSGGNYVPSPGVAYPTLAWLDDMGYAVIEPEEKGRKLYRITAEGQTFLMENREMADILLARLSPSARGHIPPPVLRAMENVKFALRLRLKQETVDAETIEAIASALDAAAKAIERS</sequence>
<proteinExistence type="predicted"/>
<dbReference type="InterPro" id="IPR036388">
    <property type="entry name" value="WH-like_DNA-bd_sf"/>
</dbReference>
<evidence type="ECO:0000313" key="3">
    <source>
        <dbReference type="EMBL" id="NHT75509.1"/>
    </source>
</evidence>
<gene>
    <name evidence="3" type="ORF">G8E10_07075</name>
</gene>
<dbReference type="Proteomes" id="UP001155840">
    <property type="component" value="Unassembled WGS sequence"/>
</dbReference>
<accession>A0AA43ZDC5</accession>
<dbReference type="InterPro" id="IPR005149">
    <property type="entry name" value="Tscrpt_reg_PadR_N"/>
</dbReference>
<dbReference type="Pfam" id="PF03551">
    <property type="entry name" value="PadR"/>
    <property type="match status" value="1"/>
</dbReference>
<dbReference type="SUPFAM" id="SSF46785">
    <property type="entry name" value="Winged helix' DNA-binding domain"/>
    <property type="match status" value="1"/>
</dbReference>
<name>A0AA43ZDC5_9HYPH</name>
<protein>
    <submittedName>
        <fullName evidence="3">PadR family transcriptional regulator</fullName>
    </submittedName>
</protein>
<comment type="caution">
    <text evidence="3">The sequence shown here is derived from an EMBL/GenBank/DDBJ whole genome shotgun (WGS) entry which is preliminary data.</text>
</comment>
<evidence type="ECO:0000256" key="1">
    <source>
        <dbReference type="SAM" id="MobiDB-lite"/>
    </source>
</evidence>
<keyword evidence="4" id="KW-1185">Reference proteome</keyword>
<feature type="compositionally biased region" description="Basic residues" evidence="1">
    <location>
        <begin position="40"/>
        <end position="57"/>
    </location>
</feature>
<dbReference type="PANTHER" id="PTHR43252">
    <property type="entry name" value="TRANSCRIPTIONAL REGULATOR YQJI"/>
    <property type="match status" value="1"/>
</dbReference>
<reference evidence="3" key="1">
    <citation type="submission" date="2020-03" db="EMBL/GenBank/DDBJ databases">
        <title>Ferranicluibacter endophyticum gen. nov., sp. nov., a new genus isolated from Rubus ulmifolius Schott. stem.</title>
        <authorList>
            <person name="Roca-Couso R."/>
            <person name="Flores-Felix J.D."/>
            <person name="Igual J.M."/>
            <person name="Rivas R."/>
        </authorList>
    </citation>
    <scope>NUCLEOTIDE SEQUENCE</scope>
    <source>
        <strain evidence="3">CRRU44</strain>
    </source>
</reference>
<feature type="compositionally biased region" description="Polar residues" evidence="1">
    <location>
        <begin position="1"/>
        <end position="11"/>
    </location>
</feature>
<evidence type="ECO:0000313" key="4">
    <source>
        <dbReference type="Proteomes" id="UP001155840"/>
    </source>
</evidence>
<feature type="region of interest" description="Disordered" evidence="1">
    <location>
        <begin position="1"/>
        <end position="82"/>
    </location>
</feature>
<dbReference type="AlphaFoldDB" id="A0AA43ZDC5"/>
<feature type="compositionally biased region" description="Basic and acidic residues" evidence="1">
    <location>
        <begin position="58"/>
        <end position="82"/>
    </location>
</feature>